<dbReference type="EMBL" id="SLWS01000006">
    <property type="protein sequence ID" value="TCO57059.1"/>
    <property type="molecule type" value="Genomic_DNA"/>
</dbReference>
<keyword evidence="3" id="KW-1185">Reference proteome</keyword>
<organism evidence="2 3">
    <name type="scientific">Actinocrispum wychmicini</name>
    <dbReference type="NCBI Taxonomy" id="1213861"/>
    <lineage>
        <taxon>Bacteria</taxon>
        <taxon>Bacillati</taxon>
        <taxon>Actinomycetota</taxon>
        <taxon>Actinomycetes</taxon>
        <taxon>Pseudonocardiales</taxon>
        <taxon>Pseudonocardiaceae</taxon>
        <taxon>Actinocrispum</taxon>
    </lineage>
</organism>
<comment type="caution">
    <text evidence="2">The sequence shown here is derived from an EMBL/GenBank/DDBJ whole genome shotgun (WGS) entry which is preliminary data.</text>
</comment>
<sequence>MASDSAPIYDDKAHVRGNLDLTDAEWTRYADPDADPDDEYVETTTVTHTDGVTYTAMRNSKYPDGDVLVFTPTEWDAFLQGVRAGEFDEPWT</sequence>
<dbReference type="RefSeq" id="WP_132120798.1">
    <property type="nucleotide sequence ID" value="NZ_SLWS01000006.1"/>
</dbReference>
<name>A0A4R2JKI1_9PSEU</name>
<gene>
    <name evidence="2" type="ORF">EV192_106536</name>
</gene>
<evidence type="ECO:0000259" key="1">
    <source>
        <dbReference type="Pfam" id="PF04149"/>
    </source>
</evidence>
<reference evidence="2 3" key="1">
    <citation type="submission" date="2019-03" db="EMBL/GenBank/DDBJ databases">
        <title>Genomic Encyclopedia of Type Strains, Phase IV (KMG-IV): sequencing the most valuable type-strain genomes for metagenomic binning, comparative biology and taxonomic classification.</title>
        <authorList>
            <person name="Goeker M."/>
        </authorList>
    </citation>
    <scope>NUCLEOTIDE SEQUENCE [LARGE SCALE GENOMIC DNA]</scope>
    <source>
        <strain evidence="2 3">DSM 45934</strain>
    </source>
</reference>
<evidence type="ECO:0000313" key="3">
    <source>
        <dbReference type="Proteomes" id="UP000295680"/>
    </source>
</evidence>
<dbReference type="Proteomes" id="UP000295680">
    <property type="component" value="Unassembled WGS sequence"/>
</dbReference>
<dbReference type="InterPro" id="IPR007278">
    <property type="entry name" value="DUF397"/>
</dbReference>
<proteinExistence type="predicted"/>
<protein>
    <submittedName>
        <fullName evidence="2">Uncharacterized protein DUF397</fullName>
    </submittedName>
</protein>
<dbReference type="OrthoDB" id="4299240at2"/>
<dbReference type="AlphaFoldDB" id="A0A4R2JKI1"/>
<dbReference type="Pfam" id="PF04149">
    <property type="entry name" value="DUF397"/>
    <property type="match status" value="1"/>
</dbReference>
<feature type="domain" description="DUF397" evidence="1">
    <location>
        <begin position="37"/>
        <end position="83"/>
    </location>
</feature>
<accession>A0A4R2JKI1</accession>
<evidence type="ECO:0000313" key="2">
    <source>
        <dbReference type="EMBL" id="TCO57059.1"/>
    </source>
</evidence>